<comment type="caution">
    <text evidence="13">The sequence shown here is derived from an EMBL/GenBank/DDBJ whole genome shotgun (WGS) entry which is preliminary data.</text>
</comment>
<keyword evidence="10" id="KW-0206">Cytoskeleton</keyword>
<dbReference type="OrthoDB" id="366230at2759"/>
<keyword evidence="9" id="KW-0505">Motor protein</keyword>
<dbReference type="PANTHER" id="PTHR12442">
    <property type="entry name" value="DYNEIN INTERMEDIATE CHAIN"/>
    <property type="match status" value="1"/>
</dbReference>
<dbReference type="EMBL" id="LBMM01000553">
    <property type="protein sequence ID" value="KMQ98074.1"/>
    <property type="molecule type" value="Genomic_DNA"/>
</dbReference>
<evidence type="ECO:0000256" key="8">
    <source>
        <dbReference type="ARBA" id="ARBA00023069"/>
    </source>
</evidence>
<organism evidence="13 14">
    <name type="scientific">Lasius niger</name>
    <name type="common">Black garden ant</name>
    <dbReference type="NCBI Taxonomy" id="67767"/>
    <lineage>
        <taxon>Eukaryota</taxon>
        <taxon>Metazoa</taxon>
        <taxon>Ecdysozoa</taxon>
        <taxon>Arthropoda</taxon>
        <taxon>Hexapoda</taxon>
        <taxon>Insecta</taxon>
        <taxon>Pterygota</taxon>
        <taxon>Neoptera</taxon>
        <taxon>Endopterygota</taxon>
        <taxon>Hymenoptera</taxon>
        <taxon>Apocrita</taxon>
        <taxon>Aculeata</taxon>
        <taxon>Formicoidea</taxon>
        <taxon>Formicidae</taxon>
        <taxon>Formicinae</taxon>
        <taxon>Lasius</taxon>
        <taxon>Lasius</taxon>
    </lineage>
</organism>
<dbReference type="Gene3D" id="2.130.10.10">
    <property type="entry name" value="YVTN repeat-like/Quinoprotein amine dehydrogenase"/>
    <property type="match status" value="1"/>
</dbReference>
<keyword evidence="4" id="KW-0853">WD repeat</keyword>
<keyword evidence="14" id="KW-1185">Reference proteome</keyword>
<evidence type="ECO:0000256" key="9">
    <source>
        <dbReference type="ARBA" id="ARBA00023175"/>
    </source>
</evidence>
<keyword evidence="8" id="KW-0969">Cilium</keyword>
<dbReference type="GO" id="GO:0003341">
    <property type="term" value="P:cilium movement"/>
    <property type="evidence" value="ECO:0007669"/>
    <property type="project" value="TreeGrafter"/>
</dbReference>
<dbReference type="GO" id="GO:0045503">
    <property type="term" value="F:dynein light chain binding"/>
    <property type="evidence" value="ECO:0007669"/>
    <property type="project" value="TreeGrafter"/>
</dbReference>
<evidence type="ECO:0000256" key="3">
    <source>
        <dbReference type="ARBA" id="ARBA00022490"/>
    </source>
</evidence>
<evidence type="ECO:0000256" key="7">
    <source>
        <dbReference type="ARBA" id="ARBA00023017"/>
    </source>
</evidence>
<dbReference type="Proteomes" id="UP000036403">
    <property type="component" value="Unassembled WGS sequence"/>
</dbReference>
<evidence type="ECO:0000256" key="10">
    <source>
        <dbReference type="ARBA" id="ARBA00023212"/>
    </source>
</evidence>
<dbReference type="SUPFAM" id="SSF50978">
    <property type="entry name" value="WD40 repeat-like"/>
    <property type="match status" value="1"/>
</dbReference>
<dbReference type="GO" id="GO:0036158">
    <property type="term" value="P:outer dynein arm assembly"/>
    <property type="evidence" value="ECO:0007669"/>
    <property type="project" value="TreeGrafter"/>
</dbReference>
<accession>A0A0J7L6F9</accession>
<keyword evidence="11" id="KW-0966">Cell projection</keyword>
<evidence type="ECO:0000256" key="4">
    <source>
        <dbReference type="ARBA" id="ARBA00022574"/>
    </source>
</evidence>
<evidence type="ECO:0000256" key="2">
    <source>
        <dbReference type="ARBA" id="ARBA00011059"/>
    </source>
</evidence>
<dbReference type="InterPro" id="IPR036322">
    <property type="entry name" value="WD40_repeat_dom_sf"/>
</dbReference>
<reference evidence="13 14" key="1">
    <citation type="submission" date="2015-04" db="EMBL/GenBank/DDBJ databases">
        <title>Lasius niger genome sequencing.</title>
        <authorList>
            <person name="Konorov E.A."/>
            <person name="Nikitin M.A."/>
            <person name="Kirill M.V."/>
            <person name="Chang P."/>
        </authorList>
    </citation>
    <scope>NUCLEOTIDE SEQUENCE [LARGE SCALE GENOMIC DNA]</scope>
    <source>
        <tissue evidence="13">Whole</tissue>
    </source>
</reference>
<comment type="subcellular location">
    <subcellularLocation>
        <location evidence="1">Cytoplasm</location>
        <location evidence="1">Cytoskeleton</location>
        <location evidence="1">Cilium axoneme</location>
    </subcellularLocation>
</comment>
<dbReference type="InterPro" id="IPR050687">
    <property type="entry name" value="Dynein_IC"/>
</dbReference>
<dbReference type="GO" id="GO:0005874">
    <property type="term" value="C:microtubule"/>
    <property type="evidence" value="ECO:0007669"/>
    <property type="project" value="UniProtKB-KW"/>
</dbReference>
<dbReference type="PaxDb" id="67767-A0A0J7L6F9"/>
<dbReference type="GO" id="GO:0045504">
    <property type="term" value="F:dynein heavy chain binding"/>
    <property type="evidence" value="ECO:0007669"/>
    <property type="project" value="TreeGrafter"/>
</dbReference>
<keyword evidence="7" id="KW-0243">Dynein</keyword>
<dbReference type="PANTHER" id="PTHR12442:SF7">
    <property type="entry name" value="DYNEIN AXONEMAL INTERMEDIATE CHAIN 2"/>
    <property type="match status" value="1"/>
</dbReference>
<dbReference type="InterPro" id="IPR015943">
    <property type="entry name" value="WD40/YVTN_repeat-like_dom_sf"/>
</dbReference>
<sequence>MHFGKRCNFSDSDKTEVEVKSNPALMSNYVRKDPVTHATQFGKIYAVHENNACNIYEQYFADVEANPLIQRAFSRTVNVYRDPLTTKRQIAHLSWSPDQGNRFAASYCNDDFKKSSSGNYASYIWEVENPNNPYMMLKPFCPILTLEYNPKDSNILIGGLATGQVACWDIRRGSEAVDISSVEFSHRDPCDNILWINSKTGTDFFSASKDGQIKWWDTRKMQIPTETLVMDLLKPEDQNVDKAIGISALQFEPSIGTRFMCGLENGIVISGNRKGKTPGEKIATRFKAQYGPVISLERNPTFVKNFLTVGDWTSRIWSEDCRESCIAWTPLFLKVCDESLTCLRPHEQGQLAAVANKKGSTYLLEFSEALTVNQKNDKLLLTALLDRETRREKVIEAKNREQRLKMKTLKMHGETDFADASSKPDEREDAKESSDSLRNLLIAQCEQEYENIINTELTRQVEASNVELNNNVMQNDAIIS</sequence>
<keyword evidence="3" id="KW-0963">Cytoplasm</keyword>
<proteinExistence type="inferred from homology"/>
<gene>
    <name evidence="13" type="ORF">RF55_1575</name>
</gene>
<keyword evidence="5" id="KW-0493">Microtubule</keyword>
<evidence type="ECO:0000313" key="14">
    <source>
        <dbReference type="Proteomes" id="UP000036403"/>
    </source>
</evidence>
<comment type="similarity">
    <text evidence="2">Belongs to the dynein intermediate chain family.</text>
</comment>
<dbReference type="STRING" id="67767.A0A0J7L6F9"/>
<protein>
    <submittedName>
        <fullName evidence="13">Dynein intermediate chain axonemal</fullName>
    </submittedName>
</protein>
<feature type="compositionally biased region" description="Basic and acidic residues" evidence="12">
    <location>
        <begin position="422"/>
        <end position="435"/>
    </location>
</feature>
<dbReference type="GO" id="GO:0036157">
    <property type="term" value="C:outer dynein arm"/>
    <property type="evidence" value="ECO:0007669"/>
    <property type="project" value="TreeGrafter"/>
</dbReference>
<evidence type="ECO:0000256" key="12">
    <source>
        <dbReference type="SAM" id="MobiDB-lite"/>
    </source>
</evidence>
<keyword evidence="6" id="KW-0677">Repeat</keyword>
<evidence type="ECO:0000313" key="13">
    <source>
        <dbReference type="EMBL" id="KMQ98074.1"/>
    </source>
</evidence>
<evidence type="ECO:0000256" key="5">
    <source>
        <dbReference type="ARBA" id="ARBA00022701"/>
    </source>
</evidence>
<name>A0A0J7L6F9_LASNI</name>
<evidence type="ECO:0000256" key="1">
    <source>
        <dbReference type="ARBA" id="ARBA00004430"/>
    </source>
</evidence>
<evidence type="ECO:0000256" key="11">
    <source>
        <dbReference type="ARBA" id="ARBA00023273"/>
    </source>
</evidence>
<feature type="region of interest" description="Disordered" evidence="12">
    <location>
        <begin position="413"/>
        <end position="435"/>
    </location>
</feature>
<evidence type="ECO:0000256" key="6">
    <source>
        <dbReference type="ARBA" id="ARBA00022737"/>
    </source>
</evidence>
<dbReference type="AlphaFoldDB" id="A0A0J7L6F9"/>